<protein>
    <recommendedName>
        <fullName evidence="9">UPAR/Ly6 domain-containing protein</fullName>
    </recommendedName>
</protein>
<dbReference type="Proteomes" id="UP001046870">
    <property type="component" value="Chromosome 15"/>
</dbReference>
<evidence type="ECO:0000313" key="10">
    <source>
        <dbReference type="EMBL" id="KAG7464051.1"/>
    </source>
</evidence>
<evidence type="ECO:0000256" key="8">
    <source>
        <dbReference type="SAM" id="SignalP"/>
    </source>
</evidence>
<evidence type="ECO:0000256" key="6">
    <source>
        <dbReference type="ARBA" id="ARBA00023136"/>
    </source>
</evidence>
<evidence type="ECO:0000256" key="5">
    <source>
        <dbReference type="ARBA" id="ARBA00022729"/>
    </source>
</evidence>
<dbReference type="InterPro" id="IPR035076">
    <property type="entry name" value="Toxin/TOLIP"/>
</dbReference>
<keyword evidence="4" id="KW-0964">Secreted</keyword>
<feature type="domain" description="UPAR/Ly6" evidence="9">
    <location>
        <begin position="20"/>
        <end position="110"/>
    </location>
</feature>
<sequence>MALSVSLVLACALFSKAYPLQCVECIPTGPEPCTPAQVTCPAKLTRCASMTVANFVGGQKTLEITMKTCEAPTECVSGSLSLQDERTTVNIYCCGTDLCHNQDPPALTDNSPNGKQCFECVENNCTFTQKCRGIEDHCITISATDRNKTQTHKGCASQTVCSGILRDKVGLGTGLDIYCCKGNLCNNGLPVEQSFLLLLVSLASFILLY</sequence>
<reference evidence="10" key="1">
    <citation type="submission" date="2021-01" db="EMBL/GenBank/DDBJ databases">
        <authorList>
            <person name="Zahm M."/>
            <person name="Roques C."/>
            <person name="Cabau C."/>
            <person name="Klopp C."/>
            <person name="Donnadieu C."/>
            <person name="Jouanno E."/>
            <person name="Lampietro C."/>
            <person name="Louis A."/>
            <person name="Herpin A."/>
            <person name="Echchiki A."/>
            <person name="Berthelot C."/>
            <person name="Parey E."/>
            <person name="Roest-Crollius H."/>
            <person name="Braasch I."/>
            <person name="Postlethwait J."/>
            <person name="Bobe J."/>
            <person name="Montfort J."/>
            <person name="Bouchez O."/>
            <person name="Begum T."/>
            <person name="Mejri S."/>
            <person name="Adams A."/>
            <person name="Chen W.-J."/>
            <person name="Guiguen Y."/>
        </authorList>
    </citation>
    <scope>NUCLEOTIDE SEQUENCE</scope>
    <source>
        <strain evidence="10">YG-15Mar2019-1</strain>
        <tissue evidence="10">Brain</tissue>
    </source>
</reference>
<keyword evidence="11" id="KW-1185">Reference proteome</keyword>
<evidence type="ECO:0000256" key="1">
    <source>
        <dbReference type="ARBA" id="ARBA00004236"/>
    </source>
</evidence>
<keyword evidence="7" id="KW-0325">Glycoprotein</keyword>
<dbReference type="Gene3D" id="2.10.60.10">
    <property type="entry name" value="CD59"/>
    <property type="match status" value="2"/>
</dbReference>
<dbReference type="PANTHER" id="PTHR20914:SF9">
    <property type="entry name" value="COILED, ISOFORM A"/>
    <property type="match status" value="1"/>
</dbReference>
<proteinExistence type="predicted"/>
<keyword evidence="6" id="KW-0472">Membrane</keyword>
<evidence type="ECO:0000259" key="9">
    <source>
        <dbReference type="SMART" id="SM00134"/>
    </source>
</evidence>
<evidence type="ECO:0000256" key="7">
    <source>
        <dbReference type="ARBA" id="ARBA00023180"/>
    </source>
</evidence>
<evidence type="ECO:0000256" key="4">
    <source>
        <dbReference type="ARBA" id="ARBA00022525"/>
    </source>
</evidence>
<dbReference type="OrthoDB" id="5945173at2759"/>
<dbReference type="InterPro" id="IPR050918">
    <property type="entry name" value="CNF-like_PLA2_Inhibitor"/>
</dbReference>
<name>A0A9D3PQ12_MEGAT</name>
<organism evidence="10 11">
    <name type="scientific">Megalops atlanticus</name>
    <name type="common">Tarpon</name>
    <name type="synonym">Clupea gigantea</name>
    <dbReference type="NCBI Taxonomy" id="7932"/>
    <lineage>
        <taxon>Eukaryota</taxon>
        <taxon>Metazoa</taxon>
        <taxon>Chordata</taxon>
        <taxon>Craniata</taxon>
        <taxon>Vertebrata</taxon>
        <taxon>Euteleostomi</taxon>
        <taxon>Actinopterygii</taxon>
        <taxon>Neopterygii</taxon>
        <taxon>Teleostei</taxon>
        <taxon>Elopiformes</taxon>
        <taxon>Megalopidae</taxon>
        <taxon>Megalops</taxon>
    </lineage>
</organism>
<dbReference type="InterPro" id="IPR018363">
    <property type="entry name" value="CD59_antigen_CS"/>
</dbReference>
<feature type="domain" description="UPAR/Ly6" evidence="9">
    <location>
        <begin position="116"/>
        <end position="198"/>
    </location>
</feature>
<dbReference type="InterPro" id="IPR045860">
    <property type="entry name" value="Snake_toxin-like_sf"/>
</dbReference>
<feature type="chain" id="PRO_5039103629" description="UPAR/Ly6 domain-containing protein" evidence="8">
    <location>
        <begin position="18"/>
        <end position="209"/>
    </location>
</feature>
<dbReference type="Pfam" id="PF00087">
    <property type="entry name" value="Toxin_TOLIP"/>
    <property type="match status" value="1"/>
</dbReference>
<comment type="caution">
    <text evidence="10">The sequence shown here is derived from an EMBL/GenBank/DDBJ whole genome shotgun (WGS) entry which is preliminary data.</text>
</comment>
<comment type="subcellular location">
    <subcellularLocation>
        <location evidence="1">Cell membrane</location>
    </subcellularLocation>
    <subcellularLocation>
        <location evidence="2">Secreted</location>
    </subcellularLocation>
</comment>
<dbReference type="GO" id="GO:0005576">
    <property type="term" value="C:extracellular region"/>
    <property type="evidence" value="ECO:0007669"/>
    <property type="project" value="UniProtKB-SubCell"/>
</dbReference>
<dbReference type="SUPFAM" id="SSF57302">
    <property type="entry name" value="Snake toxin-like"/>
    <property type="match status" value="2"/>
</dbReference>
<dbReference type="PANTHER" id="PTHR20914">
    <property type="entry name" value="LY6/PLAUR DOMAIN-CONTAINING PROTEIN 8"/>
    <property type="match status" value="1"/>
</dbReference>
<evidence type="ECO:0000256" key="2">
    <source>
        <dbReference type="ARBA" id="ARBA00004613"/>
    </source>
</evidence>
<feature type="signal peptide" evidence="8">
    <location>
        <begin position="1"/>
        <end position="17"/>
    </location>
</feature>
<keyword evidence="3" id="KW-1003">Cell membrane</keyword>
<dbReference type="InterPro" id="IPR016054">
    <property type="entry name" value="LY6_UPA_recep-like"/>
</dbReference>
<gene>
    <name evidence="10" type="ORF">MATL_G00183200</name>
</gene>
<evidence type="ECO:0000313" key="11">
    <source>
        <dbReference type="Proteomes" id="UP001046870"/>
    </source>
</evidence>
<accession>A0A9D3PQ12</accession>
<dbReference type="SMART" id="SM00134">
    <property type="entry name" value="LU"/>
    <property type="match status" value="2"/>
</dbReference>
<evidence type="ECO:0000256" key="3">
    <source>
        <dbReference type="ARBA" id="ARBA00022475"/>
    </source>
</evidence>
<dbReference type="GO" id="GO:0005886">
    <property type="term" value="C:plasma membrane"/>
    <property type="evidence" value="ECO:0007669"/>
    <property type="project" value="UniProtKB-SubCell"/>
</dbReference>
<keyword evidence="5 8" id="KW-0732">Signal</keyword>
<dbReference type="EMBL" id="JAFDVH010000015">
    <property type="protein sequence ID" value="KAG7464051.1"/>
    <property type="molecule type" value="Genomic_DNA"/>
</dbReference>
<dbReference type="PROSITE" id="PS00983">
    <property type="entry name" value="LY6_UPAR"/>
    <property type="match status" value="1"/>
</dbReference>
<dbReference type="AlphaFoldDB" id="A0A9D3PQ12"/>
<dbReference type="Pfam" id="PF00021">
    <property type="entry name" value="UPAR_LY6"/>
    <property type="match status" value="1"/>
</dbReference>